<evidence type="ECO:0000259" key="5">
    <source>
        <dbReference type="PROSITE" id="PS50931"/>
    </source>
</evidence>
<dbReference type="AlphaFoldDB" id="A0A848HCR5"/>
<keyword evidence="3" id="KW-0238">DNA-binding</keyword>
<keyword evidence="2" id="KW-0805">Transcription regulation</keyword>
<dbReference type="FunFam" id="1.10.10.10:FF:000001">
    <property type="entry name" value="LysR family transcriptional regulator"/>
    <property type="match status" value="1"/>
</dbReference>
<comment type="similarity">
    <text evidence="1">Belongs to the LysR transcriptional regulatory family.</text>
</comment>
<dbReference type="PRINTS" id="PR00039">
    <property type="entry name" value="HTHLYSR"/>
</dbReference>
<proteinExistence type="inferred from homology"/>
<evidence type="ECO:0000256" key="3">
    <source>
        <dbReference type="ARBA" id="ARBA00023125"/>
    </source>
</evidence>
<gene>
    <name evidence="6" type="ORF">HHL11_16360</name>
</gene>
<keyword evidence="4" id="KW-0804">Transcription</keyword>
<evidence type="ECO:0000256" key="1">
    <source>
        <dbReference type="ARBA" id="ARBA00009437"/>
    </source>
</evidence>
<accession>A0A848HCR5</accession>
<dbReference type="Gene3D" id="3.40.190.10">
    <property type="entry name" value="Periplasmic binding protein-like II"/>
    <property type="match status" value="2"/>
</dbReference>
<reference evidence="6 7" key="1">
    <citation type="submission" date="2020-04" db="EMBL/GenBank/DDBJ databases">
        <title>Ramlibacter sp. G-1-2-2 isolated from soil.</title>
        <authorList>
            <person name="Dahal R.H."/>
        </authorList>
    </citation>
    <scope>NUCLEOTIDE SEQUENCE [LARGE SCALE GENOMIC DNA]</scope>
    <source>
        <strain evidence="6 7">G-1-2-2</strain>
    </source>
</reference>
<organism evidence="6 7">
    <name type="scientific">Ramlibacter agri</name>
    <dbReference type="NCBI Taxonomy" id="2728837"/>
    <lineage>
        <taxon>Bacteria</taxon>
        <taxon>Pseudomonadati</taxon>
        <taxon>Pseudomonadota</taxon>
        <taxon>Betaproteobacteria</taxon>
        <taxon>Burkholderiales</taxon>
        <taxon>Comamonadaceae</taxon>
        <taxon>Ramlibacter</taxon>
    </lineage>
</organism>
<evidence type="ECO:0000313" key="6">
    <source>
        <dbReference type="EMBL" id="NML45328.1"/>
    </source>
</evidence>
<evidence type="ECO:0000256" key="4">
    <source>
        <dbReference type="ARBA" id="ARBA00023163"/>
    </source>
</evidence>
<dbReference type="Pfam" id="PF03466">
    <property type="entry name" value="LysR_substrate"/>
    <property type="match status" value="1"/>
</dbReference>
<dbReference type="Proteomes" id="UP000541185">
    <property type="component" value="Unassembled WGS sequence"/>
</dbReference>
<name>A0A848HCR5_9BURK</name>
<dbReference type="PANTHER" id="PTHR30346">
    <property type="entry name" value="TRANSCRIPTIONAL DUAL REGULATOR HCAR-RELATED"/>
    <property type="match status" value="1"/>
</dbReference>
<keyword evidence="7" id="KW-1185">Reference proteome</keyword>
<dbReference type="InterPro" id="IPR036390">
    <property type="entry name" value="WH_DNA-bd_sf"/>
</dbReference>
<dbReference type="GO" id="GO:0032993">
    <property type="term" value="C:protein-DNA complex"/>
    <property type="evidence" value="ECO:0007669"/>
    <property type="project" value="TreeGrafter"/>
</dbReference>
<dbReference type="GO" id="GO:0003700">
    <property type="term" value="F:DNA-binding transcription factor activity"/>
    <property type="evidence" value="ECO:0007669"/>
    <property type="project" value="InterPro"/>
</dbReference>
<dbReference type="CDD" id="cd08414">
    <property type="entry name" value="PBP2_LTTR_aromatics_like"/>
    <property type="match status" value="1"/>
</dbReference>
<dbReference type="SUPFAM" id="SSF46785">
    <property type="entry name" value="Winged helix' DNA-binding domain"/>
    <property type="match status" value="1"/>
</dbReference>
<sequence>MELRHLRYFVAVAEELSFTRAAQRLHIAQPPLSTQIRALEEELKAPLFERDKRRIHLTPAGQHLLDKARAILAAVDEARHETRHAASGEVGRIHLGYTASAMLSPVLPAVLRRFAAAHPSVRLMLQERTSLDQLDAVHARTLDIGVLRKPEATTPPGVVLEQWLESPLVAAVPADSPLAAKRALRIADLRDHPLIAYPKDSGIGLYWKVQALCTQAGFRPQVVQEARDTGTIVGLVAAGIGIAIVPRDTRCFALPGVAYQRILDQDATSSLHLAWREAGDNPHAQRLLRDLRAARKAGA</sequence>
<dbReference type="RefSeq" id="WP_169419406.1">
    <property type="nucleotide sequence ID" value="NZ_JABBFX010000001.1"/>
</dbReference>
<evidence type="ECO:0000313" key="7">
    <source>
        <dbReference type="Proteomes" id="UP000541185"/>
    </source>
</evidence>
<protein>
    <submittedName>
        <fullName evidence="6">LysR family transcriptional regulator</fullName>
    </submittedName>
</protein>
<dbReference type="GO" id="GO:0003677">
    <property type="term" value="F:DNA binding"/>
    <property type="evidence" value="ECO:0007669"/>
    <property type="project" value="UniProtKB-KW"/>
</dbReference>
<dbReference type="PROSITE" id="PS50931">
    <property type="entry name" value="HTH_LYSR"/>
    <property type="match status" value="1"/>
</dbReference>
<dbReference type="InterPro" id="IPR005119">
    <property type="entry name" value="LysR_subst-bd"/>
</dbReference>
<evidence type="ECO:0000256" key="2">
    <source>
        <dbReference type="ARBA" id="ARBA00023015"/>
    </source>
</evidence>
<feature type="domain" description="HTH lysR-type" evidence="5">
    <location>
        <begin position="1"/>
        <end position="58"/>
    </location>
</feature>
<dbReference type="PANTHER" id="PTHR30346:SF17">
    <property type="entry name" value="LYSR FAMILY TRANSCRIPTIONAL REGULATOR"/>
    <property type="match status" value="1"/>
</dbReference>
<comment type="caution">
    <text evidence="6">The sequence shown here is derived from an EMBL/GenBank/DDBJ whole genome shotgun (WGS) entry which is preliminary data.</text>
</comment>
<dbReference type="Pfam" id="PF00126">
    <property type="entry name" value="HTH_1"/>
    <property type="match status" value="1"/>
</dbReference>
<dbReference type="InterPro" id="IPR000847">
    <property type="entry name" value="LysR_HTH_N"/>
</dbReference>
<dbReference type="Gene3D" id="1.10.10.10">
    <property type="entry name" value="Winged helix-like DNA-binding domain superfamily/Winged helix DNA-binding domain"/>
    <property type="match status" value="1"/>
</dbReference>
<dbReference type="InterPro" id="IPR036388">
    <property type="entry name" value="WH-like_DNA-bd_sf"/>
</dbReference>
<dbReference type="SUPFAM" id="SSF53850">
    <property type="entry name" value="Periplasmic binding protein-like II"/>
    <property type="match status" value="1"/>
</dbReference>
<dbReference type="EMBL" id="JABBFX010000001">
    <property type="protein sequence ID" value="NML45328.1"/>
    <property type="molecule type" value="Genomic_DNA"/>
</dbReference>